<gene>
    <name evidence="3" type="ORF">ACFQ4H_28365</name>
</gene>
<evidence type="ECO:0000256" key="2">
    <source>
        <dbReference type="SAM" id="Phobius"/>
    </source>
</evidence>
<dbReference type="EMBL" id="JBHTMP010000064">
    <property type="protein sequence ID" value="MFD1325005.1"/>
    <property type="molecule type" value="Genomic_DNA"/>
</dbReference>
<feature type="region of interest" description="Disordered" evidence="1">
    <location>
        <begin position="1"/>
        <end position="36"/>
    </location>
</feature>
<protein>
    <recommendedName>
        <fullName evidence="5">LemA protein</fullName>
    </recommendedName>
</protein>
<feature type="transmembrane region" description="Helical" evidence="2">
    <location>
        <begin position="41"/>
        <end position="72"/>
    </location>
</feature>
<name>A0ABW3YNR2_9ACTN</name>
<organism evidence="3 4">
    <name type="scientific">Micromonospora sonneratiae</name>
    <dbReference type="NCBI Taxonomy" id="1184706"/>
    <lineage>
        <taxon>Bacteria</taxon>
        <taxon>Bacillati</taxon>
        <taxon>Actinomycetota</taxon>
        <taxon>Actinomycetes</taxon>
        <taxon>Micromonosporales</taxon>
        <taxon>Micromonosporaceae</taxon>
        <taxon>Micromonospora</taxon>
    </lineage>
</organism>
<evidence type="ECO:0000256" key="1">
    <source>
        <dbReference type="SAM" id="MobiDB-lite"/>
    </source>
</evidence>
<feature type="compositionally biased region" description="Acidic residues" evidence="1">
    <location>
        <begin position="139"/>
        <end position="148"/>
    </location>
</feature>
<comment type="caution">
    <text evidence="3">The sequence shown here is derived from an EMBL/GenBank/DDBJ whole genome shotgun (WGS) entry which is preliminary data.</text>
</comment>
<reference evidence="4" key="1">
    <citation type="journal article" date="2019" name="Int. J. Syst. Evol. Microbiol.">
        <title>The Global Catalogue of Microorganisms (GCM) 10K type strain sequencing project: providing services to taxonomists for standard genome sequencing and annotation.</title>
        <authorList>
            <consortium name="The Broad Institute Genomics Platform"/>
            <consortium name="The Broad Institute Genome Sequencing Center for Infectious Disease"/>
            <person name="Wu L."/>
            <person name="Ma J."/>
        </authorList>
    </citation>
    <scope>NUCLEOTIDE SEQUENCE [LARGE SCALE GENOMIC DNA]</scope>
    <source>
        <strain evidence="4">JCM 31037</strain>
    </source>
</reference>
<keyword evidence="4" id="KW-1185">Reference proteome</keyword>
<keyword evidence="2" id="KW-1133">Transmembrane helix</keyword>
<dbReference type="Proteomes" id="UP001597260">
    <property type="component" value="Unassembled WGS sequence"/>
</dbReference>
<feature type="region of interest" description="Disordered" evidence="1">
    <location>
        <begin position="133"/>
        <end position="153"/>
    </location>
</feature>
<keyword evidence="2" id="KW-0472">Membrane</keyword>
<proteinExistence type="predicted"/>
<accession>A0ABW3YNR2</accession>
<dbReference type="RefSeq" id="WP_377576584.1">
    <property type="nucleotide sequence ID" value="NZ_JBHTMP010000064.1"/>
</dbReference>
<evidence type="ECO:0000313" key="3">
    <source>
        <dbReference type="EMBL" id="MFD1325005.1"/>
    </source>
</evidence>
<evidence type="ECO:0000313" key="4">
    <source>
        <dbReference type="Proteomes" id="UP001597260"/>
    </source>
</evidence>
<evidence type="ECO:0008006" key="5">
    <source>
        <dbReference type="Google" id="ProtNLM"/>
    </source>
</evidence>
<sequence length="220" mass="24034">MTDDATVPLDSSPPAEPGSAGPSSTEDDPNRKAPTKRRRRWLIGAGVAGAVVVVILACVAFGTAFGVTGYLVRRADSARAEHARVDSACLALERRLNRLTPPGATETPRQRATAVRHENAAVQPFLAEIERLADRSRDDDGDDRDDDDTPKRRQRWADGWRQLIDARTTYANALDQQARAGEPAFFLLDQDRRGRTVLDRLLDGPQSCAGPSRRLAAPDL</sequence>
<keyword evidence="2" id="KW-0812">Transmembrane</keyword>